<comment type="similarity">
    <text evidence="1">Belongs to the GST superfamily. HSP26 family.</text>
</comment>
<evidence type="ECO:0000256" key="1">
    <source>
        <dbReference type="ARBA" id="ARBA00009929"/>
    </source>
</evidence>
<reference evidence="4 5" key="2">
    <citation type="journal article" date="2016" name="Microb. Ecol.">
        <title>Genome Characteristics of a Novel Type I Methanotroph (Sn10-6) Isolated from a Flooded Indian Rice Field.</title>
        <authorList>
            <person name="Rahalkar M.C."/>
            <person name="Pandit P.S."/>
            <person name="Dhakephalkar P.K."/>
            <person name="Pore S."/>
            <person name="Arora P."/>
            <person name="Kapse N."/>
        </authorList>
    </citation>
    <scope>NUCLEOTIDE SEQUENCE [LARGE SCALE GENOMIC DNA]</scope>
    <source>
        <strain evidence="4 5">Sn10-6</strain>
    </source>
</reference>
<keyword evidence="5" id="KW-1185">Reference proteome</keyword>
<evidence type="ECO:0000313" key="4">
    <source>
        <dbReference type="EMBL" id="KJV05800.1"/>
    </source>
</evidence>
<dbReference type="PATRIC" id="fig|1632867.3.peg.1793"/>
<dbReference type="InterPro" id="IPR036249">
    <property type="entry name" value="Thioredoxin-like_sf"/>
</dbReference>
<name>A0A0F3IG74_9GAMM</name>
<reference evidence="5" key="1">
    <citation type="submission" date="2015-03" db="EMBL/GenBank/DDBJ databases">
        <title>Draft genome sequence of a novel methanotroph (Sn10-6) isolated from flooded ricefield rhizosphere in India.</title>
        <authorList>
            <person name="Pandit P.S."/>
            <person name="Pore S.D."/>
            <person name="Arora P."/>
            <person name="Kapse N.G."/>
            <person name="Dhakephalkar P.K."/>
            <person name="Rahalkar M.C."/>
        </authorList>
    </citation>
    <scope>NUCLEOTIDE SEQUENCE [LARGE SCALE GENOMIC DNA]</scope>
    <source>
        <strain evidence="5">Sn10-6</strain>
    </source>
</reference>
<dbReference type="InterPro" id="IPR034341">
    <property type="entry name" value="SspA_N"/>
</dbReference>
<dbReference type="Pfam" id="PF13409">
    <property type="entry name" value="GST_N_2"/>
    <property type="match status" value="1"/>
</dbReference>
<dbReference type="SUPFAM" id="SSF52833">
    <property type="entry name" value="Thioredoxin-like"/>
    <property type="match status" value="1"/>
</dbReference>
<organism evidence="4 5">
    <name type="scientific">Methylocucumis oryzae</name>
    <dbReference type="NCBI Taxonomy" id="1632867"/>
    <lineage>
        <taxon>Bacteria</taxon>
        <taxon>Pseudomonadati</taxon>
        <taxon>Pseudomonadota</taxon>
        <taxon>Gammaproteobacteria</taxon>
        <taxon>Methylococcales</taxon>
        <taxon>Methylococcaceae</taxon>
        <taxon>Methylocucumis</taxon>
    </lineage>
</organism>
<dbReference type="AlphaFoldDB" id="A0A0F3IG74"/>
<comment type="caution">
    <text evidence="4">The sequence shown here is derived from an EMBL/GenBank/DDBJ whole genome shotgun (WGS) entry which is preliminary data.</text>
</comment>
<sequence>MANIITRKSVMTLFSSPTCPMSHCARFVLHEKQITADIEFYDPANPPEDLLELNPTGASPTLIERELVLYDSRIIMEYLDERFPHPPLHQMDPVSRANARMLIKRIDQEWYQLLDEIVNSGEKKSARAKKLLRENLLEAEPIFANRPFFMSDEFSLIDCVVVPLLWRLPSIGIDVISQNEIINNYAQRMFKRPGFKRSLSEAEKEMMDVPK</sequence>
<dbReference type="InterPro" id="IPR004046">
    <property type="entry name" value="GST_C"/>
</dbReference>
<dbReference type="EMBL" id="LAJX01000170">
    <property type="protein sequence ID" value="KJV05800.1"/>
    <property type="molecule type" value="Genomic_DNA"/>
</dbReference>
<accession>A0A0F3IG74</accession>
<evidence type="ECO:0000259" key="2">
    <source>
        <dbReference type="PROSITE" id="PS50404"/>
    </source>
</evidence>
<dbReference type="PROSITE" id="PS50405">
    <property type="entry name" value="GST_CTER"/>
    <property type="match status" value="1"/>
</dbReference>
<dbReference type="SUPFAM" id="SSF47616">
    <property type="entry name" value="GST C-terminal domain-like"/>
    <property type="match status" value="1"/>
</dbReference>
<protein>
    <submittedName>
        <fullName evidence="4">Stringent starvation protein A</fullName>
    </submittedName>
</protein>
<dbReference type="CDD" id="cd03059">
    <property type="entry name" value="GST_N_SspA"/>
    <property type="match status" value="1"/>
</dbReference>
<dbReference type="Gene3D" id="3.40.30.10">
    <property type="entry name" value="Glutaredoxin"/>
    <property type="match status" value="1"/>
</dbReference>
<dbReference type="Proteomes" id="UP000033684">
    <property type="component" value="Unassembled WGS sequence"/>
</dbReference>
<dbReference type="InterPro" id="IPR036282">
    <property type="entry name" value="Glutathione-S-Trfase_C_sf"/>
</dbReference>
<dbReference type="Pfam" id="PF00043">
    <property type="entry name" value="GST_C"/>
    <property type="match status" value="1"/>
</dbReference>
<dbReference type="PANTHER" id="PTHR43968">
    <property type="match status" value="1"/>
</dbReference>
<gene>
    <name evidence="4" type="ORF">VZ94_15520</name>
</gene>
<dbReference type="Gene3D" id="1.20.1050.10">
    <property type="match status" value="1"/>
</dbReference>
<dbReference type="InterPro" id="IPR004045">
    <property type="entry name" value="Glutathione_S-Trfase_N"/>
</dbReference>
<evidence type="ECO:0000259" key="3">
    <source>
        <dbReference type="PROSITE" id="PS50405"/>
    </source>
</evidence>
<proteinExistence type="inferred from homology"/>
<dbReference type="SFLD" id="SFLDG00358">
    <property type="entry name" value="Main_(cytGST)"/>
    <property type="match status" value="1"/>
</dbReference>
<dbReference type="InterPro" id="IPR050983">
    <property type="entry name" value="GST_Omega/HSP26"/>
</dbReference>
<dbReference type="InterPro" id="IPR040079">
    <property type="entry name" value="Glutathione_S-Trfase"/>
</dbReference>
<dbReference type="GO" id="GO:0005737">
    <property type="term" value="C:cytoplasm"/>
    <property type="evidence" value="ECO:0007669"/>
    <property type="project" value="TreeGrafter"/>
</dbReference>
<evidence type="ECO:0000313" key="5">
    <source>
        <dbReference type="Proteomes" id="UP000033684"/>
    </source>
</evidence>
<dbReference type="SFLD" id="SFLDS00019">
    <property type="entry name" value="Glutathione_Transferase_(cytos"/>
    <property type="match status" value="1"/>
</dbReference>
<feature type="domain" description="GST C-terminal" evidence="3">
    <location>
        <begin position="92"/>
        <end position="211"/>
    </location>
</feature>
<dbReference type="PANTHER" id="PTHR43968:SF6">
    <property type="entry name" value="GLUTATHIONE S-TRANSFERASE OMEGA"/>
    <property type="match status" value="1"/>
</dbReference>
<dbReference type="InterPro" id="IPR010987">
    <property type="entry name" value="Glutathione-S-Trfase_C-like"/>
</dbReference>
<dbReference type="OrthoDB" id="9781431at2"/>
<feature type="domain" description="GST N-terminal" evidence="2">
    <location>
        <begin position="9"/>
        <end position="87"/>
    </location>
</feature>
<dbReference type="PROSITE" id="PS50404">
    <property type="entry name" value="GST_NTER"/>
    <property type="match status" value="1"/>
</dbReference>